<organism evidence="1 2">
    <name type="scientific">Tuber melanosporum (strain Mel28)</name>
    <name type="common">Perigord black truffle</name>
    <dbReference type="NCBI Taxonomy" id="656061"/>
    <lineage>
        <taxon>Eukaryota</taxon>
        <taxon>Fungi</taxon>
        <taxon>Dikarya</taxon>
        <taxon>Ascomycota</taxon>
        <taxon>Pezizomycotina</taxon>
        <taxon>Pezizomycetes</taxon>
        <taxon>Pezizales</taxon>
        <taxon>Tuberaceae</taxon>
        <taxon>Tuber</taxon>
    </lineage>
</organism>
<dbReference type="AlphaFoldDB" id="D5GGJ3"/>
<dbReference type="Proteomes" id="UP000006911">
    <property type="component" value="Unassembled WGS sequence"/>
</dbReference>
<protein>
    <submittedName>
        <fullName evidence="1">(Perigord truffle) hypothetical protein</fullName>
    </submittedName>
</protein>
<name>D5GGJ3_TUBMM</name>
<evidence type="ECO:0000313" key="2">
    <source>
        <dbReference type="Proteomes" id="UP000006911"/>
    </source>
</evidence>
<proteinExistence type="predicted"/>
<evidence type="ECO:0000313" key="1">
    <source>
        <dbReference type="EMBL" id="CAZ83636.1"/>
    </source>
</evidence>
<feature type="non-terminal residue" evidence="1">
    <location>
        <position position="19"/>
    </location>
</feature>
<dbReference type="KEGG" id="tml:GSTUM_00002042001"/>
<gene>
    <name evidence="1" type="ORF">GSTUM_00002042001</name>
</gene>
<reference evidence="1 2" key="1">
    <citation type="journal article" date="2010" name="Nature">
        <title>Perigord black truffle genome uncovers evolutionary origins and mechanisms of symbiosis.</title>
        <authorList>
            <person name="Martin F."/>
            <person name="Kohler A."/>
            <person name="Murat C."/>
            <person name="Balestrini R."/>
            <person name="Coutinho P.M."/>
            <person name="Jaillon O."/>
            <person name="Montanini B."/>
            <person name="Morin E."/>
            <person name="Noel B."/>
            <person name="Percudani R."/>
            <person name="Porcel B."/>
            <person name="Rubini A."/>
            <person name="Amicucci A."/>
            <person name="Amselem J."/>
            <person name="Anthouard V."/>
            <person name="Arcioni S."/>
            <person name="Artiguenave F."/>
            <person name="Aury J.M."/>
            <person name="Ballario P."/>
            <person name="Bolchi A."/>
            <person name="Brenna A."/>
            <person name="Brun A."/>
            <person name="Buee M."/>
            <person name="Cantarel B."/>
            <person name="Chevalier G."/>
            <person name="Couloux A."/>
            <person name="Da Silva C."/>
            <person name="Denoeud F."/>
            <person name="Duplessis S."/>
            <person name="Ghignone S."/>
            <person name="Hilselberger B."/>
            <person name="Iotti M."/>
            <person name="Marcais B."/>
            <person name="Mello A."/>
            <person name="Miranda M."/>
            <person name="Pacioni G."/>
            <person name="Quesneville H."/>
            <person name="Riccioni C."/>
            <person name="Ruotolo R."/>
            <person name="Splivallo R."/>
            <person name="Stocchi V."/>
            <person name="Tisserant E."/>
            <person name="Viscomi A.R."/>
            <person name="Zambonelli A."/>
            <person name="Zampieri E."/>
            <person name="Henrissat B."/>
            <person name="Lebrun M.H."/>
            <person name="Paolocci F."/>
            <person name="Bonfante P."/>
            <person name="Ottonello S."/>
            <person name="Wincker P."/>
        </authorList>
    </citation>
    <scope>NUCLEOTIDE SEQUENCE [LARGE SCALE GENOMIC DNA]</scope>
    <source>
        <strain evidence="1 2">Mel28</strain>
    </source>
</reference>
<dbReference type="HOGENOM" id="CLU_3430709_0_0_1"/>
<dbReference type="EMBL" id="FN430273">
    <property type="protein sequence ID" value="CAZ83636.1"/>
    <property type="molecule type" value="Genomic_DNA"/>
</dbReference>
<keyword evidence="2" id="KW-1185">Reference proteome</keyword>
<sequence length="19" mass="2285">MDQILVISKTLYWMVTVED</sequence>
<accession>D5GGJ3</accession>
<dbReference type="InParanoid" id="D5GGJ3"/>